<dbReference type="AlphaFoldDB" id="A0A9D2T0B8"/>
<reference evidence="9" key="2">
    <citation type="submission" date="2021-04" db="EMBL/GenBank/DDBJ databases">
        <authorList>
            <person name="Gilroy R."/>
        </authorList>
    </citation>
    <scope>NUCLEOTIDE SEQUENCE</scope>
    <source>
        <strain evidence="9">CHK186-1790</strain>
    </source>
</reference>
<feature type="transmembrane region" description="Helical" evidence="8">
    <location>
        <begin position="70"/>
        <end position="91"/>
    </location>
</feature>
<dbReference type="Pfam" id="PF03845">
    <property type="entry name" value="Spore_permease"/>
    <property type="match status" value="1"/>
</dbReference>
<evidence type="ECO:0000256" key="2">
    <source>
        <dbReference type="ARBA" id="ARBA00007998"/>
    </source>
</evidence>
<feature type="transmembrane region" description="Helical" evidence="8">
    <location>
        <begin position="202"/>
        <end position="222"/>
    </location>
</feature>
<feature type="transmembrane region" description="Helical" evidence="8">
    <location>
        <begin position="131"/>
        <end position="150"/>
    </location>
</feature>
<keyword evidence="3" id="KW-0813">Transport</keyword>
<keyword evidence="5 8" id="KW-0812">Transmembrane</keyword>
<comment type="subcellular location">
    <subcellularLocation>
        <location evidence="1">Membrane</location>
        <topology evidence="1">Multi-pass membrane protein</topology>
    </subcellularLocation>
</comment>
<evidence type="ECO:0000256" key="4">
    <source>
        <dbReference type="ARBA" id="ARBA00022544"/>
    </source>
</evidence>
<evidence type="ECO:0000256" key="6">
    <source>
        <dbReference type="ARBA" id="ARBA00022989"/>
    </source>
</evidence>
<dbReference type="PANTHER" id="PTHR34975">
    <property type="entry name" value="SPORE GERMINATION PROTEIN A2"/>
    <property type="match status" value="1"/>
</dbReference>
<dbReference type="InterPro" id="IPR004761">
    <property type="entry name" value="Spore_GerAB"/>
</dbReference>
<feature type="transmembrane region" description="Helical" evidence="8">
    <location>
        <begin position="255"/>
        <end position="278"/>
    </location>
</feature>
<dbReference type="PANTHER" id="PTHR34975:SF2">
    <property type="entry name" value="SPORE GERMINATION PROTEIN A2"/>
    <property type="match status" value="1"/>
</dbReference>
<accession>A0A9D2T0B8</accession>
<sequence>MLLFAALLSPAVRALPGWTAAAAGKSAWLTGILAFPAFLLLGWMLFALTRRGGGLGQALQRCFGTLVGKGVTLIYLLWALFLLCLEGRLYAGRMLSAGYRAGSPAVFLLALLALVLWMARRKLSAFARAAEICYLVLALTLGLVLLFSILDVTPEYVLPVWFSDLPRAGAAALIPVGVLGCGVYAAFLGDKVTRRADDRRRGFRWLAAGCLVLTLLQLGVLSQLGPGLAARMEAPFFEVARGVGLEGAFQRVESIVMALWVLSDFALLGLLTFAIRHMAGAVFGEKGERWAPVLAPVLAFAGGMLLFPDDFAAETLAETVVPLGNLILAFLIPALALCIGWLRERKK</sequence>
<organism evidence="9 10">
    <name type="scientific">Candidatus Intestinimonas pullistercoris</name>
    <dbReference type="NCBI Taxonomy" id="2838623"/>
    <lineage>
        <taxon>Bacteria</taxon>
        <taxon>Bacillati</taxon>
        <taxon>Bacillota</taxon>
        <taxon>Clostridia</taxon>
        <taxon>Eubacteriales</taxon>
        <taxon>Intestinimonas</taxon>
    </lineage>
</organism>
<proteinExistence type="inferred from homology"/>
<evidence type="ECO:0000256" key="3">
    <source>
        <dbReference type="ARBA" id="ARBA00022448"/>
    </source>
</evidence>
<evidence type="ECO:0000256" key="5">
    <source>
        <dbReference type="ARBA" id="ARBA00022692"/>
    </source>
</evidence>
<evidence type="ECO:0000313" key="10">
    <source>
        <dbReference type="Proteomes" id="UP000823882"/>
    </source>
</evidence>
<feature type="transmembrane region" description="Helical" evidence="8">
    <location>
        <begin position="97"/>
        <end position="119"/>
    </location>
</feature>
<keyword evidence="4" id="KW-0309">Germination</keyword>
<feature type="transmembrane region" description="Helical" evidence="8">
    <location>
        <begin position="320"/>
        <end position="342"/>
    </location>
</feature>
<dbReference type="GO" id="GO:0009847">
    <property type="term" value="P:spore germination"/>
    <property type="evidence" value="ECO:0007669"/>
    <property type="project" value="InterPro"/>
</dbReference>
<comment type="caution">
    <text evidence="9">The sequence shown here is derived from an EMBL/GenBank/DDBJ whole genome shotgun (WGS) entry which is preliminary data.</text>
</comment>
<dbReference type="GO" id="GO:0016020">
    <property type="term" value="C:membrane"/>
    <property type="evidence" value="ECO:0007669"/>
    <property type="project" value="UniProtKB-SubCell"/>
</dbReference>
<evidence type="ECO:0000313" key="9">
    <source>
        <dbReference type="EMBL" id="HJC41757.1"/>
    </source>
</evidence>
<feature type="transmembrane region" description="Helical" evidence="8">
    <location>
        <begin position="30"/>
        <end position="49"/>
    </location>
</feature>
<dbReference type="EMBL" id="DWWJ01000173">
    <property type="protein sequence ID" value="HJC41757.1"/>
    <property type="molecule type" value="Genomic_DNA"/>
</dbReference>
<protein>
    <submittedName>
        <fullName evidence="9">GerAB/ArcD/ProY family transporter</fullName>
    </submittedName>
</protein>
<feature type="transmembrane region" description="Helical" evidence="8">
    <location>
        <begin position="290"/>
        <end position="308"/>
    </location>
</feature>
<evidence type="ECO:0000256" key="7">
    <source>
        <dbReference type="ARBA" id="ARBA00023136"/>
    </source>
</evidence>
<feature type="transmembrane region" description="Helical" evidence="8">
    <location>
        <begin position="170"/>
        <end position="190"/>
    </location>
</feature>
<comment type="similarity">
    <text evidence="2">Belongs to the amino acid-polyamine-organocation (APC) superfamily. Spore germination protein (SGP) (TC 2.A.3.9) family.</text>
</comment>
<keyword evidence="7 8" id="KW-0472">Membrane</keyword>
<keyword evidence="6 8" id="KW-1133">Transmembrane helix</keyword>
<evidence type="ECO:0000256" key="8">
    <source>
        <dbReference type="SAM" id="Phobius"/>
    </source>
</evidence>
<gene>
    <name evidence="9" type="ORF">H9701_09445</name>
</gene>
<reference evidence="9" key="1">
    <citation type="journal article" date="2021" name="PeerJ">
        <title>Extensive microbial diversity within the chicken gut microbiome revealed by metagenomics and culture.</title>
        <authorList>
            <person name="Gilroy R."/>
            <person name="Ravi A."/>
            <person name="Getino M."/>
            <person name="Pursley I."/>
            <person name="Horton D.L."/>
            <person name="Alikhan N.F."/>
            <person name="Baker D."/>
            <person name="Gharbi K."/>
            <person name="Hall N."/>
            <person name="Watson M."/>
            <person name="Adriaenssens E.M."/>
            <person name="Foster-Nyarko E."/>
            <person name="Jarju S."/>
            <person name="Secka A."/>
            <person name="Antonio M."/>
            <person name="Oren A."/>
            <person name="Chaudhuri R.R."/>
            <person name="La Ragione R."/>
            <person name="Hildebrand F."/>
            <person name="Pallen M.J."/>
        </authorList>
    </citation>
    <scope>NUCLEOTIDE SEQUENCE</scope>
    <source>
        <strain evidence="9">CHK186-1790</strain>
    </source>
</reference>
<dbReference type="Proteomes" id="UP000823882">
    <property type="component" value="Unassembled WGS sequence"/>
</dbReference>
<name>A0A9D2T0B8_9FIRM</name>
<evidence type="ECO:0000256" key="1">
    <source>
        <dbReference type="ARBA" id="ARBA00004141"/>
    </source>
</evidence>